<reference evidence="2 3" key="1">
    <citation type="submission" date="2017-10" db="EMBL/GenBank/DDBJ databases">
        <title>Complete Genome Sequence of Mesoplasma entomophilum.</title>
        <authorList>
            <person name="Knight T.F."/>
            <person name="Citino T."/>
            <person name="Rubinstein R."/>
            <person name="Neuschaefer Z."/>
        </authorList>
    </citation>
    <scope>NUCLEOTIDE SEQUENCE [LARGE SCALE GENOMIC DNA]</scope>
    <source>
        <strain evidence="2 3">TAC</strain>
    </source>
</reference>
<dbReference type="AlphaFoldDB" id="A0A3S5Y0H7"/>
<feature type="chain" id="PRO_5018663385" evidence="1">
    <location>
        <begin position="21"/>
        <end position="227"/>
    </location>
</feature>
<sequence length="227" mass="23765">MKKLLSILGAVGLTATGASVAVSCGTNNKGEDKEVVTTGVQALLDAAVKDKVFESDAKAIEALKAVKLTTGLVLDGEPTAKGSETKEEAETTEKTFTVKVKADKGYKLAKDSLTSFEVKASVTTGTVTPEDTEVVTTGVQALLDEAVKDKVFESDAKAIEALKAVKLTTGLVLDGEPTAKGSETKEEAETTEKTFTVKVKADKGYKLATDSLTSFDVIANVKKAIQQ</sequence>
<feature type="signal peptide" evidence="1">
    <location>
        <begin position="1"/>
        <end position="20"/>
    </location>
</feature>
<dbReference type="PROSITE" id="PS51257">
    <property type="entry name" value="PROKAR_LIPOPROTEIN"/>
    <property type="match status" value="1"/>
</dbReference>
<dbReference type="NCBIfam" id="NF038029">
    <property type="entry name" value="LP_plasma"/>
    <property type="match status" value="1"/>
</dbReference>
<dbReference type="InterPro" id="IPR054816">
    <property type="entry name" value="Lipoprotein_mollicutes-type_CS"/>
</dbReference>
<dbReference type="RefSeq" id="WP_099651294.1">
    <property type="nucleotide sequence ID" value="NZ_CP024411.1"/>
</dbReference>
<accession>A0A3S5Y0H7</accession>
<proteinExistence type="predicted"/>
<organism evidence="2 3">
    <name type="scientific">Mesoplasma entomophilum</name>
    <dbReference type="NCBI Taxonomy" id="2149"/>
    <lineage>
        <taxon>Bacteria</taxon>
        <taxon>Bacillati</taxon>
        <taxon>Mycoplasmatota</taxon>
        <taxon>Mollicutes</taxon>
        <taxon>Entomoplasmatales</taxon>
        <taxon>Entomoplasmataceae</taxon>
        <taxon>Mesoplasma</taxon>
    </lineage>
</organism>
<dbReference type="KEGG" id="ment:CS528_02510"/>
<keyword evidence="1" id="KW-0732">Signal</keyword>
<evidence type="ECO:0000313" key="3">
    <source>
        <dbReference type="Proteomes" id="UP000232226"/>
    </source>
</evidence>
<keyword evidence="3" id="KW-1185">Reference proteome</keyword>
<name>A0A3S5Y0H7_9MOLU</name>
<evidence type="ECO:0000313" key="2">
    <source>
        <dbReference type="EMBL" id="ATQ35621.1"/>
    </source>
</evidence>
<dbReference type="NCBIfam" id="NF045726">
    <property type="entry name" value="XXplasma_LP"/>
    <property type="match status" value="1"/>
</dbReference>
<dbReference type="EMBL" id="CP024411">
    <property type="protein sequence ID" value="ATQ35621.1"/>
    <property type="molecule type" value="Genomic_DNA"/>
</dbReference>
<dbReference type="Proteomes" id="UP000232226">
    <property type="component" value="Chromosome"/>
</dbReference>
<gene>
    <name evidence="2" type="ORF">CS528_02510</name>
</gene>
<evidence type="ECO:0000256" key="1">
    <source>
        <dbReference type="SAM" id="SignalP"/>
    </source>
</evidence>
<protein>
    <submittedName>
        <fullName evidence="2">Uncharacterized protein</fullName>
    </submittedName>
</protein>